<feature type="transmembrane region" description="Helical" evidence="1">
    <location>
        <begin position="535"/>
        <end position="557"/>
    </location>
</feature>
<dbReference type="EMBL" id="LYDR01000027">
    <property type="protein sequence ID" value="ODA36357.1"/>
    <property type="molecule type" value="Genomic_DNA"/>
</dbReference>
<dbReference type="GO" id="GO:0005886">
    <property type="term" value="C:plasma membrane"/>
    <property type="evidence" value="ECO:0007669"/>
    <property type="project" value="TreeGrafter"/>
</dbReference>
<dbReference type="InterPro" id="IPR027463">
    <property type="entry name" value="AcrB_DN_DC_subdom"/>
</dbReference>
<feature type="transmembrane region" description="Helical" evidence="1">
    <location>
        <begin position="449"/>
        <end position="468"/>
    </location>
</feature>
<proteinExistence type="predicted"/>
<accession>A0A1C3ESP8</accession>
<evidence type="ECO:0000256" key="1">
    <source>
        <dbReference type="SAM" id="Phobius"/>
    </source>
</evidence>
<dbReference type="InterPro" id="IPR001036">
    <property type="entry name" value="Acrflvin-R"/>
</dbReference>
<dbReference type="Gene3D" id="1.20.1640.10">
    <property type="entry name" value="Multidrug efflux transporter AcrB transmembrane domain"/>
    <property type="match status" value="2"/>
</dbReference>
<organism evidence="2 3">
    <name type="scientific">Planctopirus hydrillae</name>
    <dbReference type="NCBI Taxonomy" id="1841610"/>
    <lineage>
        <taxon>Bacteria</taxon>
        <taxon>Pseudomonadati</taxon>
        <taxon>Planctomycetota</taxon>
        <taxon>Planctomycetia</taxon>
        <taxon>Planctomycetales</taxon>
        <taxon>Planctomycetaceae</taxon>
        <taxon>Planctopirus</taxon>
    </lineage>
</organism>
<dbReference type="RefSeq" id="WP_068845675.1">
    <property type="nucleotide sequence ID" value="NZ_LYDR01000027.1"/>
</dbReference>
<keyword evidence="1" id="KW-0472">Membrane</keyword>
<dbReference type="Gene3D" id="3.30.70.1440">
    <property type="entry name" value="Multidrug efflux transporter AcrB pore domain"/>
    <property type="match status" value="1"/>
</dbReference>
<evidence type="ECO:0000313" key="2">
    <source>
        <dbReference type="EMBL" id="ODA36357.1"/>
    </source>
</evidence>
<dbReference type="PRINTS" id="PR00702">
    <property type="entry name" value="ACRIFLAVINRP"/>
</dbReference>
<keyword evidence="1" id="KW-0812">Transmembrane</keyword>
<sequence length="1070" mass="115771">MNPLTFALRRPWTVMVAILAIVLACSVALRPKWVDQSLAKIGVDLPLQTMKVDIFPALNLPVIYVCQPYGGMDAAQMEGLLTNYYEYHFLYISNIHHVESRNIQGTALMKLIFHPGTDMSQAMAETINYVNRSRAMMPPGTVSPFVMRFDTGSVPVGYLVLSSDTRTVGEIQDQALFKVRPLFSALPGVSAPPPFGGSARTVVIRANPDRLRSYNISPDEVVTALALGNSVSPSGNMHVGTSYPIVPTNALVKDIKELGSIPIRTQDGPPVYVRDVATIDDATDLPTGYALVNGRRAVYILATKRAEASTMSVIDEIKKAIPAMQAELPPDIKVSFEFDQSPYVTRAVGSLLTEGLLGALLTGLMVLVFLRDWRSALVVVLNIPLAIMAAVLGLWLCGQTINLMTLGGLALAVGILVDEATVEIENIHTQFQKTDSMAMAVRLGNSETAVPRLLAMLCILAVFVPSFFMQGAARNLFIPLSLAVGFSMIASYILSSTFVPILSIWLLKRTGSHAHANDSAPLKSSPYRRLLGQTVAWRWVVVPVYLAASVLIVVFAGRQLGLEIFPQTGVAEFRLKFRAPDGTHFDTTEDYAIKVLDEIGETVGRKNVDLTLGYVGTIPSSFPINGVYQWSRGPEEGLLRIALKHGTGIDVEETKNRLRQVLGQKYPELRFSFEPADIISEVMSFGSPTPVEIAVRGANLQESEVYARELEKRLRQLPSLRDVQIAQSLAYPTINVSVDREKASMSGTNASQIARSVVAATSSTRFVAQNYWPDPKTGIGYQVQIEIPQPTMTQAEDLAMLPVDYENGQSVLLRDVARLTPGTQPGQFDRYNMKRELTITANISGVDLGTVSREVQQVLSQMEKEGLKPKSITTEIRGQVPTLRQILSGLGVGLVLAILVIFLLLTANFQSIRLALATVSTVPAVLAGVVVALWLTGSTLNIESFIGAIMAIGVAMANAILLVTFAEQSRKSSHDSREAAIEGGSRRLRAILMTSLAMTAGMIPMAAGLGEEGAQTAPLGRAVIGGLLAATFATLLVLPAVYALVLKRASSTSASLDPLDSESRYFVATS</sequence>
<comment type="caution">
    <text evidence="2">The sequence shown here is derived from an EMBL/GenBank/DDBJ whole genome shotgun (WGS) entry which is preliminary data.</text>
</comment>
<feature type="transmembrane region" description="Helical" evidence="1">
    <location>
        <begin position="946"/>
        <end position="967"/>
    </location>
</feature>
<dbReference type="Gene3D" id="3.30.2090.10">
    <property type="entry name" value="Multidrug efflux transporter AcrB TolC docking domain, DN and DC subdomains"/>
    <property type="match status" value="2"/>
</dbReference>
<dbReference type="OrthoDB" id="9757876at2"/>
<feature type="transmembrane region" description="Helical" evidence="1">
    <location>
        <begin position="12"/>
        <end position="29"/>
    </location>
</feature>
<feature type="transmembrane region" description="Helical" evidence="1">
    <location>
        <begin position="988"/>
        <end position="1010"/>
    </location>
</feature>
<keyword evidence="3" id="KW-1185">Reference proteome</keyword>
<dbReference type="SUPFAM" id="SSF82714">
    <property type="entry name" value="Multidrug efflux transporter AcrB TolC docking domain, DN and DC subdomains"/>
    <property type="match status" value="2"/>
</dbReference>
<name>A0A1C3ESP8_9PLAN</name>
<reference evidence="2 3" key="1">
    <citation type="submission" date="2016-05" db="EMBL/GenBank/DDBJ databases">
        <title>Genomic and physiological characterization of Planctopirus sp. isolated from fresh water lake.</title>
        <authorList>
            <person name="Subhash Y."/>
            <person name="Ramana C."/>
        </authorList>
    </citation>
    <scope>NUCLEOTIDE SEQUENCE [LARGE SCALE GENOMIC DNA]</scope>
    <source>
        <strain evidence="2 3">JC280</strain>
    </source>
</reference>
<dbReference type="GO" id="GO:0042910">
    <property type="term" value="F:xenobiotic transmembrane transporter activity"/>
    <property type="evidence" value="ECO:0007669"/>
    <property type="project" value="TreeGrafter"/>
</dbReference>
<dbReference type="Gene3D" id="3.30.70.1320">
    <property type="entry name" value="Multidrug efflux transporter AcrB pore domain like"/>
    <property type="match status" value="1"/>
</dbReference>
<feature type="transmembrane region" description="Helical" evidence="1">
    <location>
        <begin position="886"/>
        <end position="907"/>
    </location>
</feature>
<dbReference type="Gene3D" id="3.30.70.1430">
    <property type="entry name" value="Multidrug efflux transporter AcrB pore domain"/>
    <property type="match status" value="2"/>
</dbReference>
<feature type="transmembrane region" description="Helical" evidence="1">
    <location>
        <begin position="351"/>
        <end position="370"/>
    </location>
</feature>
<feature type="transmembrane region" description="Helical" evidence="1">
    <location>
        <begin position="1022"/>
        <end position="1045"/>
    </location>
</feature>
<gene>
    <name evidence="2" type="ORF">A6X21_16250</name>
</gene>
<dbReference type="SUPFAM" id="SSF82693">
    <property type="entry name" value="Multidrug efflux transporter AcrB pore domain, PN1, PN2, PC1 and PC2 subdomains"/>
    <property type="match status" value="2"/>
</dbReference>
<feature type="transmembrane region" description="Helical" evidence="1">
    <location>
        <begin position="376"/>
        <end position="397"/>
    </location>
</feature>
<dbReference type="PANTHER" id="PTHR32063">
    <property type="match status" value="1"/>
</dbReference>
<dbReference type="Pfam" id="PF00873">
    <property type="entry name" value="ACR_tran"/>
    <property type="match status" value="1"/>
</dbReference>
<dbReference type="SUPFAM" id="SSF82866">
    <property type="entry name" value="Multidrug efflux transporter AcrB transmembrane domain"/>
    <property type="match status" value="2"/>
</dbReference>
<feature type="transmembrane region" description="Helical" evidence="1">
    <location>
        <begin position="480"/>
        <end position="507"/>
    </location>
</feature>
<dbReference type="STRING" id="1841610.A6X21_16250"/>
<dbReference type="Proteomes" id="UP000094828">
    <property type="component" value="Unassembled WGS sequence"/>
</dbReference>
<protein>
    <submittedName>
        <fullName evidence="2">Acriflavin resistance protein</fullName>
    </submittedName>
</protein>
<evidence type="ECO:0000313" key="3">
    <source>
        <dbReference type="Proteomes" id="UP000094828"/>
    </source>
</evidence>
<dbReference type="AlphaFoldDB" id="A0A1C3ESP8"/>
<keyword evidence="1" id="KW-1133">Transmembrane helix</keyword>
<feature type="transmembrane region" description="Helical" evidence="1">
    <location>
        <begin position="914"/>
        <end position="934"/>
    </location>
</feature>
<dbReference type="PANTHER" id="PTHR32063:SF8">
    <property type="entry name" value="CATION EFFLUX PROTEIN"/>
    <property type="match status" value="1"/>
</dbReference>